<protein>
    <submittedName>
        <fullName evidence="2">Transferase</fullName>
    </submittedName>
</protein>
<name>A0A2P5AKB0_TREOI</name>
<sequence>MAVLRMKGCYMVKPAEPTWIGFQSLSEWDQTSLITHVPTIYFYRPPESWTTPVDKIGATLIESLSRALVPFYPLAGRVQRLSGGRLELNCNAKGVQFTEAESDSEIDEFGDFTSSSEYYHHLTPSIDYTLPIHELPLLAVQLTRFACGGISLGLTISHAVVDGQSALHFFIEWAGLARGGPLKTEPFLDRKVLRAGDPPSGLSSLNEWQFEHLPQLLGQSDDVEERNKETSVVIRYEMLAGHVWRCACKARKHSSEQPTALVVCVDARSRIEPPLPTGYFGNASFDVMARSTSGELVSKGLGFAASRIREAIDKVTNEYIWSTIEYLKNQRDLTKFQDLHSPADSSSCPNAGPFYGNPNLGVVSWLRLPLYGLDFGWGKELYMSLGTHDNDLDGDMVLLSDPSCSGDGSLVVALCLQVPHMDSFNKHFYADVGFACDSY</sequence>
<dbReference type="STRING" id="63057.A0A2P5AKB0"/>
<accession>A0A2P5AKB0</accession>
<gene>
    <name evidence="2" type="ORF">TorRG33x02_348300</name>
</gene>
<dbReference type="InParanoid" id="A0A2P5AKB0"/>
<organism evidence="2 3">
    <name type="scientific">Trema orientale</name>
    <name type="common">Charcoal tree</name>
    <name type="synonym">Celtis orientalis</name>
    <dbReference type="NCBI Taxonomy" id="63057"/>
    <lineage>
        <taxon>Eukaryota</taxon>
        <taxon>Viridiplantae</taxon>
        <taxon>Streptophyta</taxon>
        <taxon>Embryophyta</taxon>
        <taxon>Tracheophyta</taxon>
        <taxon>Spermatophyta</taxon>
        <taxon>Magnoliopsida</taxon>
        <taxon>eudicotyledons</taxon>
        <taxon>Gunneridae</taxon>
        <taxon>Pentapetalae</taxon>
        <taxon>rosids</taxon>
        <taxon>fabids</taxon>
        <taxon>Rosales</taxon>
        <taxon>Cannabaceae</taxon>
        <taxon>Trema</taxon>
    </lineage>
</organism>
<dbReference type="Proteomes" id="UP000237000">
    <property type="component" value="Unassembled WGS sequence"/>
</dbReference>
<dbReference type="EMBL" id="JXTC01000807">
    <property type="protein sequence ID" value="PON36980.1"/>
    <property type="molecule type" value="Genomic_DNA"/>
</dbReference>
<keyword evidence="2" id="KW-0808">Transferase</keyword>
<dbReference type="Pfam" id="PF02458">
    <property type="entry name" value="Transferase"/>
    <property type="match status" value="1"/>
</dbReference>
<dbReference type="PANTHER" id="PTHR31642:SF324">
    <property type="entry name" value="SPERMIDINE HYDROXYCINNAMOYL TRANSFERASE"/>
    <property type="match status" value="1"/>
</dbReference>
<evidence type="ECO:0000313" key="2">
    <source>
        <dbReference type="EMBL" id="PON36980.1"/>
    </source>
</evidence>
<proteinExistence type="inferred from homology"/>
<dbReference type="OrthoDB" id="671439at2759"/>
<comment type="caution">
    <text evidence="2">The sequence shown here is derived from an EMBL/GenBank/DDBJ whole genome shotgun (WGS) entry which is preliminary data.</text>
</comment>
<dbReference type="GO" id="GO:0016747">
    <property type="term" value="F:acyltransferase activity, transferring groups other than amino-acyl groups"/>
    <property type="evidence" value="ECO:0007669"/>
    <property type="project" value="TreeGrafter"/>
</dbReference>
<dbReference type="InterPro" id="IPR050317">
    <property type="entry name" value="Plant_Fungal_Acyltransferase"/>
</dbReference>
<dbReference type="AlphaFoldDB" id="A0A2P5AKB0"/>
<evidence type="ECO:0000256" key="1">
    <source>
        <dbReference type="ARBA" id="ARBA00009861"/>
    </source>
</evidence>
<dbReference type="PANTHER" id="PTHR31642">
    <property type="entry name" value="TRICHOTHECENE 3-O-ACETYLTRANSFERASE"/>
    <property type="match status" value="1"/>
</dbReference>
<evidence type="ECO:0000313" key="3">
    <source>
        <dbReference type="Proteomes" id="UP000237000"/>
    </source>
</evidence>
<keyword evidence="3" id="KW-1185">Reference proteome</keyword>
<comment type="similarity">
    <text evidence="1">Belongs to the plant acyltransferase family.</text>
</comment>
<reference evidence="3" key="1">
    <citation type="submission" date="2016-06" db="EMBL/GenBank/DDBJ databases">
        <title>Parallel loss of symbiosis genes in relatives of nitrogen-fixing non-legume Parasponia.</title>
        <authorList>
            <person name="Van Velzen R."/>
            <person name="Holmer R."/>
            <person name="Bu F."/>
            <person name="Rutten L."/>
            <person name="Van Zeijl A."/>
            <person name="Liu W."/>
            <person name="Santuari L."/>
            <person name="Cao Q."/>
            <person name="Sharma T."/>
            <person name="Shen D."/>
            <person name="Roswanjaya Y."/>
            <person name="Wardhani T."/>
            <person name="Kalhor M.S."/>
            <person name="Jansen J."/>
            <person name="Van den Hoogen J."/>
            <person name="Gungor B."/>
            <person name="Hartog M."/>
            <person name="Hontelez J."/>
            <person name="Verver J."/>
            <person name="Yang W.-C."/>
            <person name="Schijlen E."/>
            <person name="Repin R."/>
            <person name="Schilthuizen M."/>
            <person name="Schranz E."/>
            <person name="Heidstra R."/>
            <person name="Miyata K."/>
            <person name="Fedorova E."/>
            <person name="Kohlen W."/>
            <person name="Bisseling T."/>
            <person name="Smit S."/>
            <person name="Geurts R."/>
        </authorList>
    </citation>
    <scope>NUCLEOTIDE SEQUENCE [LARGE SCALE GENOMIC DNA]</scope>
    <source>
        <strain evidence="3">cv. RG33-2</strain>
    </source>
</reference>
<dbReference type="Gene3D" id="3.30.559.10">
    <property type="entry name" value="Chloramphenicol acetyltransferase-like domain"/>
    <property type="match status" value="2"/>
</dbReference>
<dbReference type="InterPro" id="IPR023213">
    <property type="entry name" value="CAT-like_dom_sf"/>
</dbReference>